<dbReference type="EMBL" id="CP001813">
    <property type="protein sequence ID" value="ADL36557.1"/>
    <property type="molecule type" value="Genomic_DNA"/>
</dbReference>
<evidence type="ECO:0000313" key="2">
    <source>
        <dbReference type="EMBL" id="ADL36557.1"/>
    </source>
</evidence>
<evidence type="ECO:0000313" key="3">
    <source>
        <dbReference type="Proteomes" id="UP000001299"/>
    </source>
</evidence>
<sequence>MNPNEVTAARIKLLRSGLGLNQQEFANQFSEFINRTETLSMMTISNWETGRKLPPTDTIIWMCKFFNVSADYLLGLSSENAPSGASKSKKKVTSIDEQIEIPFNKLQDYDGKPVFITGPNGSLKPQWAILDYSKKTLICHDMKLALSPKLKYSTITPPELITIQSLAHHYLGLEDVRKMKDVFVESISPDPFLRGQVSGWYHHTPDKTCLVNEKGMTLSYEGLDVAYRVVDTKKSSKK</sequence>
<feature type="domain" description="HTH cro/C1-type" evidence="1">
    <location>
        <begin position="11"/>
        <end position="73"/>
    </location>
</feature>
<dbReference type="CDD" id="cd00093">
    <property type="entry name" value="HTH_XRE"/>
    <property type="match status" value="1"/>
</dbReference>
<dbReference type="GO" id="GO:0003677">
    <property type="term" value="F:DNA binding"/>
    <property type="evidence" value="ECO:0007669"/>
    <property type="project" value="InterPro"/>
</dbReference>
<accession>E0S575</accession>
<dbReference type="Proteomes" id="UP000001299">
    <property type="component" value="Plasmid pCY186"/>
</dbReference>
<dbReference type="HOGENOM" id="CLU_1164169_0_0_9"/>
<dbReference type="InterPro" id="IPR001387">
    <property type="entry name" value="Cro/C1-type_HTH"/>
</dbReference>
<dbReference type="PROSITE" id="PS50943">
    <property type="entry name" value="HTH_CROC1"/>
    <property type="match status" value="1"/>
</dbReference>
<reference evidence="2 3" key="1">
    <citation type="journal article" date="2010" name="PLoS ONE">
        <title>The glycobiome of the rumen bacterium Butyrivibrio proteoclasticus B316(T) highlights adaptation to a polysaccharide-rich environment.</title>
        <authorList>
            <person name="Kelly W.J."/>
            <person name="Leahy S.C."/>
            <person name="Altermann E."/>
            <person name="Yeoman C.J."/>
            <person name="Dunne J.C."/>
            <person name="Kong Z."/>
            <person name="Pacheco D.M."/>
            <person name="Li D."/>
            <person name="Noel S.J."/>
            <person name="Moon C.D."/>
            <person name="Cookson A.L."/>
            <person name="Attwood G.T."/>
        </authorList>
    </citation>
    <scope>NUCLEOTIDE SEQUENCE [LARGE SCALE GENOMIC DNA]</scope>
    <source>
        <strain evidence="3">ATCC 51982 / DSM 14932 / B316</strain>
        <plasmid evidence="3">Plasmid pCY186</plasmid>
    </source>
</reference>
<organism evidence="2 3">
    <name type="scientific">Butyrivibrio proteoclasticus (strain ATCC 51982 / DSM 14932 / B316)</name>
    <name type="common">Clostridium proteoclasticum</name>
    <dbReference type="NCBI Taxonomy" id="515622"/>
    <lineage>
        <taxon>Bacteria</taxon>
        <taxon>Bacillati</taxon>
        <taxon>Bacillota</taxon>
        <taxon>Clostridia</taxon>
        <taxon>Lachnospirales</taxon>
        <taxon>Lachnospiraceae</taxon>
        <taxon>Butyrivibrio</taxon>
    </lineage>
</organism>
<dbReference type="InterPro" id="IPR010982">
    <property type="entry name" value="Lambda_DNA-bd_dom_sf"/>
</dbReference>
<dbReference type="Pfam" id="PF12844">
    <property type="entry name" value="HTH_19"/>
    <property type="match status" value="1"/>
</dbReference>
<dbReference type="RefSeq" id="WP_013283205.1">
    <property type="nucleotide sequence ID" value="NC_014390.1"/>
</dbReference>
<gene>
    <name evidence="2" type="ordered locus">bpr_IV193</name>
</gene>
<proteinExistence type="predicted"/>
<dbReference type="eggNOG" id="COG1396">
    <property type="taxonomic scope" value="Bacteria"/>
</dbReference>
<geneLocation type="plasmid" evidence="2 3">
    <name>pCY186</name>
</geneLocation>
<protein>
    <submittedName>
        <fullName evidence="2">HTH domain-containing protein</fullName>
    </submittedName>
</protein>
<dbReference type="AlphaFoldDB" id="E0S575"/>
<dbReference type="Gene3D" id="1.10.260.40">
    <property type="entry name" value="lambda repressor-like DNA-binding domains"/>
    <property type="match status" value="1"/>
</dbReference>
<name>E0S575_BUTPB</name>
<keyword evidence="2" id="KW-0614">Plasmid</keyword>
<keyword evidence="3" id="KW-1185">Reference proteome</keyword>
<evidence type="ECO:0000259" key="1">
    <source>
        <dbReference type="PROSITE" id="PS50943"/>
    </source>
</evidence>
<dbReference type="SUPFAM" id="SSF47413">
    <property type="entry name" value="lambda repressor-like DNA-binding domains"/>
    <property type="match status" value="1"/>
</dbReference>
<dbReference type="KEGG" id="bpb:bpr_IV193"/>